<dbReference type="GO" id="GO:0016651">
    <property type="term" value="F:oxidoreductase activity, acting on NAD(P)H"/>
    <property type="evidence" value="ECO:0007669"/>
    <property type="project" value="InterPro"/>
</dbReference>
<dbReference type="PANTHER" id="PTHR23357">
    <property type="entry name" value="RENALASE"/>
    <property type="match status" value="1"/>
</dbReference>
<dbReference type="SUPFAM" id="SSF51905">
    <property type="entry name" value="FAD/NAD(P)-binding domain"/>
    <property type="match status" value="1"/>
</dbReference>
<dbReference type="Proteomes" id="UP000785171">
    <property type="component" value="Unassembled WGS sequence"/>
</dbReference>
<sequence>MVEHLLEGTKTCLSTQLESFKVLDEKRIQVRTSEGTEEIVNELVLTCPTPNVLAILEKSKSFQVTPQTLQALERVTYSQRFAAAYLFNEETADRVQELGWTARYVANHESEIIRFVCWDHLKKNANRKSQPALIVHTSVAFGSTFMDDTRPNDEILNIITKSLREILPTLPTKLDARLHRWRISQVTEPYHDPSNANEDESPAALVLSSHPRIIVAGDSFQGSNFDNCLLSAKIAVKLLLQDTKSGL</sequence>
<dbReference type="Proteomes" id="UP000792063">
    <property type="component" value="Unassembled WGS sequence"/>
</dbReference>
<dbReference type="EMBL" id="JPWV03000231">
    <property type="protein sequence ID" value="KAG2520664.1"/>
    <property type="molecule type" value="Genomic_DNA"/>
</dbReference>
<dbReference type="InterPro" id="IPR040174">
    <property type="entry name" value="RNLS"/>
</dbReference>
<dbReference type="EMBL" id="MBDN02000076">
    <property type="protein sequence ID" value="RLN81546.1"/>
    <property type="molecule type" value="Genomic_DNA"/>
</dbReference>
<dbReference type="Gene3D" id="3.90.660.10">
    <property type="match status" value="1"/>
</dbReference>
<reference evidence="2" key="1">
    <citation type="journal article" date="2015" name="Genom Data">
        <title>Genome sequences of six Phytophthora species associated with forests in New Zealand.</title>
        <authorList>
            <person name="Studholme D.J."/>
            <person name="McDougal R.L."/>
            <person name="Sambles C."/>
            <person name="Hansen E."/>
            <person name="Hardy G."/>
            <person name="Grant M."/>
            <person name="Ganley R.J."/>
            <person name="Williams N.M."/>
        </authorList>
    </citation>
    <scope>NUCLEOTIDE SEQUENCE</scope>
    <source>
        <strain evidence="2">NZFS 2646</strain>
        <strain evidence="3">NZFS 3630</strain>
    </source>
</reference>
<accession>A0A3R7MKE8</accession>
<dbReference type="Proteomes" id="UP000285883">
    <property type="component" value="Unassembled WGS sequence"/>
</dbReference>
<dbReference type="STRING" id="325452.A0A3R7MKE8"/>
<protein>
    <recommendedName>
        <fullName evidence="1">Amine oxidase domain-containing protein</fullName>
    </recommendedName>
</protein>
<dbReference type="EMBL" id="MAYM02002246">
    <property type="protein sequence ID" value="RLN02160.1"/>
    <property type="molecule type" value="Genomic_DNA"/>
</dbReference>
<dbReference type="EMBL" id="JPWU03000036">
    <property type="protein sequence ID" value="KAG2530095.1"/>
    <property type="molecule type" value="Genomic_DNA"/>
</dbReference>
<evidence type="ECO:0000313" key="7">
    <source>
        <dbReference type="Proteomes" id="UP000285883"/>
    </source>
</evidence>
<evidence type="ECO:0000313" key="4">
    <source>
        <dbReference type="EMBL" id="RLN02160.1"/>
    </source>
</evidence>
<evidence type="ECO:0000259" key="1">
    <source>
        <dbReference type="Pfam" id="PF01593"/>
    </source>
</evidence>
<name>A0A3R7MKE8_9STRA</name>
<dbReference type="PANTHER" id="PTHR23357:SF1">
    <property type="entry name" value="RENALASE"/>
    <property type="match status" value="1"/>
</dbReference>
<feature type="domain" description="Amine oxidase" evidence="1">
    <location>
        <begin position="7"/>
        <end position="238"/>
    </location>
</feature>
<dbReference type="AlphaFoldDB" id="A0A3R7MKE8"/>
<evidence type="ECO:0000313" key="3">
    <source>
        <dbReference type="EMBL" id="KAG2530095.1"/>
    </source>
</evidence>
<dbReference type="GO" id="GO:0005576">
    <property type="term" value="C:extracellular region"/>
    <property type="evidence" value="ECO:0007669"/>
    <property type="project" value="TreeGrafter"/>
</dbReference>
<dbReference type="Pfam" id="PF01593">
    <property type="entry name" value="Amino_oxidase"/>
    <property type="match status" value="1"/>
</dbReference>
<dbReference type="InterPro" id="IPR036188">
    <property type="entry name" value="FAD/NAD-bd_sf"/>
</dbReference>
<reference evidence="6 7" key="2">
    <citation type="submission" date="2018-07" db="EMBL/GenBank/DDBJ databases">
        <title>Genome sequencing of oomycete isolates from Chile give support for New Zealand origin for Phytophthora kernoviae and make available the first Nothophytophthora sp. genome.</title>
        <authorList>
            <person name="Studholme D.J."/>
            <person name="Sanfuentes E."/>
            <person name="Panda P."/>
            <person name="Hill R."/>
            <person name="Sambles C."/>
            <person name="Grant M."/>
            <person name="Williams N.M."/>
            <person name="Mcdougal R.L."/>
        </authorList>
    </citation>
    <scope>NUCLEOTIDE SEQUENCE [LARGE SCALE GENOMIC DNA]</scope>
    <source>
        <strain evidence="4">Chile2</strain>
        <strain evidence="5">Chile4</strain>
    </source>
</reference>
<gene>
    <name evidence="4" type="ORF">BBI17_002351</name>
    <name evidence="5" type="ORF">BBO99_00003619</name>
    <name evidence="2" type="ORF">JM16_005658</name>
    <name evidence="3" type="ORF">JM18_002508</name>
</gene>
<reference evidence="2" key="3">
    <citation type="submission" date="2020-06" db="EMBL/GenBank/DDBJ databases">
        <authorList>
            <person name="Studholme D.J."/>
        </authorList>
    </citation>
    <scope>NUCLEOTIDE SEQUENCE</scope>
    <source>
        <strain evidence="2">NZFS 2646</strain>
        <strain evidence="3">NZFS 3630</strain>
    </source>
</reference>
<evidence type="ECO:0000313" key="6">
    <source>
        <dbReference type="Proteomes" id="UP000285624"/>
    </source>
</evidence>
<evidence type="ECO:0000313" key="5">
    <source>
        <dbReference type="EMBL" id="RLN81546.1"/>
    </source>
</evidence>
<organism evidence="4 7">
    <name type="scientific">Phytophthora kernoviae</name>
    <dbReference type="NCBI Taxonomy" id="325452"/>
    <lineage>
        <taxon>Eukaryota</taxon>
        <taxon>Sar</taxon>
        <taxon>Stramenopiles</taxon>
        <taxon>Oomycota</taxon>
        <taxon>Peronosporomycetes</taxon>
        <taxon>Peronosporales</taxon>
        <taxon>Peronosporaceae</taxon>
        <taxon>Phytophthora</taxon>
    </lineage>
</organism>
<evidence type="ECO:0000313" key="2">
    <source>
        <dbReference type="EMBL" id="KAG2520664.1"/>
    </source>
</evidence>
<proteinExistence type="predicted"/>
<dbReference type="Proteomes" id="UP000285624">
    <property type="component" value="Unassembled WGS sequence"/>
</dbReference>
<dbReference type="InterPro" id="IPR002937">
    <property type="entry name" value="Amino_oxidase"/>
</dbReference>
<keyword evidence="6" id="KW-1185">Reference proteome</keyword>
<comment type="caution">
    <text evidence="4">The sequence shown here is derived from an EMBL/GenBank/DDBJ whole genome shotgun (WGS) entry which is preliminary data.</text>
</comment>